<dbReference type="AlphaFoldDB" id="A0A9Q0RI33"/>
<name>A0A9Q0RI33_ANAIG</name>
<dbReference type="GO" id="GO:0005509">
    <property type="term" value="F:calcium ion binding"/>
    <property type="evidence" value="ECO:0007669"/>
    <property type="project" value="InterPro"/>
</dbReference>
<accession>A0A9Q0RI33</accession>
<organism evidence="2 3">
    <name type="scientific">Anaeramoeba ignava</name>
    <name type="common">Anaerobic marine amoeba</name>
    <dbReference type="NCBI Taxonomy" id="1746090"/>
    <lineage>
        <taxon>Eukaryota</taxon>
        <taxon>Metamonada</taxon>
        <taxon>Anaeramoebidae</taxon>
        <taxon>Anaeramoeba</taxon>
    </lineage>
</organism>
<feature type="chain" id="PRO_5040414349" evidence="1">
    <location>
        <begin position="28"/>
        <end position="612"/>
    </location>
</feature>
<protein>
    <submittedName>
        <fullName evidence="2">Uncharacterized protein</fullName>
    </submittedName>
</protein>
<evidence type="ECO:0000313" key="3">
    <source>
        <dbReference type="Proteomes" id="UP001149090"/>
    </source>
</evidence>
<sequence length="612" mass="69468">MLFKFFELNYLFTTLILILLLINPIKSLEGICKIQKEFRIGDNTTQSQRYPKIFELQQDTLGMFWIGYDSDNKTWEIYNQLYAINGTALNSEKKITINGSLDVTKFEATQLPSGEIVLVWEAVLSRSPYTYEPFLIDAIDNGNFAVLYADISGSINQTYAQTFDNTCQSTVAPANLFDITLYDVDSLKIASGHDGILYFGYTINSTANTGGIKIWVQRALSDLSGIGNPEYAGNAISCFQMDLFYWGNSLVFRVGKYISNSSIDFEIVQYFPWAHLTVQTSISPMVYNPRFANFTEDSFVLIYENYYADGSANGIFGIVCYKNFSFTLRYDQFPVNTYTESNQDSPDLLVIDNQILVVWESLGQTGNPFDYSIYYQLLEPRNVTCNTPTLSNYTLKMNESSSYQIPNDLCVYVNPDSINFTISVNGNTSLPDNYSFNSSTNTLEFTIDTILASDLVSIKFELLECNFSQTIMPNLEFYVNFYAEINQFNSSIPEQDILIYSPISYKLPTDFFTFFDNKLLNYSALLNGSPDFPDNIYFNSTDNSLISGGFSEPNFFNFTIIASENIFGNSKNISINFNITAPETSENQESSTSNFVLNFSFILILFEFVFSF</sequence>
<dbReference type="GO" id="GO:0016020">
    <property type="term" value="C:membrane"/>
    <property type="evidence" value="ECO:0007669"/>
    <property type="project" value="InterPro"/>
</dbReference>
<keyword evidence="1" id="KW-0732">Signal</keyword>
<keyword evidence="3" id="KW-1185">Reference proteome</keyword>
<reference evidence="2" key="1">
    <citation type="submission" date="2022-10" db="EMBL/GenBank/DDBJ databases">
        <title>Novel sulphate-reducing endosymbionts in the free-living metamonad Anaeramoeba.</title>
        <authorList>
            <person name="Jerlstrom-Hultqvist J."/>
            <person name="Cepicka I."/>
            <person name="Gallot-Lavallee L."/>
            <person name="Salas-Leiva D."/>
            <person name="Curtis B.A."/>
            <person name="Zahonova K."/>
            <person name="Pipaliya S."/>
            <person name="Dacks J."/>
            <person name="Roger A.J."/>
        </authorList>
    </citation>
    <scope>NUCLEOTIDE SEQUENCE</scope>
    <source>
        <strain evidence="2">BMAN</strain>
    </source>
</reference>
<dbReference type="InterPro" id="IPR015919">
    <property type="entry name" value="Cadherin-like_sf"/>
</dbReference>
<dbReference type="Proteomes" id="UP001149090">
    <property type="component" value="Unassembled WGS sequence"/>
</dbReference>
<dbReference type="EMBL" id="JAPDFW010000033">
    <property type="protein sequence ID" value="KAJ5079379.1"/>
    <property type="molecule type" value="Genomic_DNA"/>
</dbReference>
<proteinExistence type="predicted"/>
<feature type="signal peptide" evidence="1">
    <location>
        <begin position="1"/>
        <end position="27"/>
    </location>
</feature>
<dbReference type="SUPFAM" id="SSF49313">
    <property type="entry name" value="Cadherin-like"/>
    <property type="match status" value="1"/>
</dbReference>
<evidence type="ECO:0000313" key="2">
    <source>
        <dbReference type="EMBL" id="KAJ5079379.1"/>
    </source>
</evidence>
<comment type="caution">
    <text evidence="2">The sequence shown here is derived from an EMBL/GenBank/DDBJ whole genome shotgun (WGS) entry which is preliminary data.</text>
</comment>
<gene>
    <name evidence="2" type="ORF">M0811_04400</name>
</gene>
<evidence type="ECO:0000256" key="1">
    <source>
        <dbReference type="SAM" id="SignalP"/>
    </source>
</evidence>